<feature type="compositionally biased region" description="Low complexity" evidence="1">
    <location>
        <begin position="538"/>
        <end position="547"/>
    </location>
</feature>
<evidence type="ECO:0008006" key="6">
    <source>
        <dbReference type="Google" id="ProtNLM"/>
    </source>
</evidence>
<reference evidence="4" key="2">
    <citation type="submission" date="2025-09" db="UniProtKB">
        <authorList>
            <consortium name="Ensembl"/>
        </authorList>
    </citation>
    <scope>IDENTIFICATION</scope>
</reference>
<feature type="compositionally biased region" description="Low complexity" evidence="1">
    <location>
        <begin position="505"/>
        <end position="529"/>
    </location>
</feature>
<feature type="compositionally biased region" description="Basic and acidic residues" evidence="1">
    <location>
        <begin position="876"/>
        <end position="890"/>
    </location>
</feature>
<dbReference type="Pfam" id="PF26399">
    <property type="entry name" value="PRM_STIL"/>
    <property type="match status" value="1"/>
</dbReference>
<dbReference type="GO" id="GO:0005815">
    <property type="term" value="C:microtubule organizing center"/>
    <property type="evidence" value="ECO:0007669"/>
    <property type="project" value="TreeGrafter"/>
</dbReference>
<organism evidence="4 5">
    <name type="scientific">Periophthalmus magnuspinnatus</name>
    <dbReference type="NCBI Taxonomy" id="409849"/>
    <lineage>
        <taxon>Eukaryota</taxon>
        <taxon>Metazoa</taxon>
        <taxon>Chordata</taxon>
        <taxon>Craniata</taxon>
        <taxon>Vertebrata</taxon>
        <taxon>Euteleostomi</taxon>
        <taxon>Actinopterygii</taxon>
        <taxon>Neopterygii</taxon>
        <taxon>Teleostei</taxon>
        <taxon>Neoteleostei</taxon>
        <taxon>Acanthomorphata</taxon>
        <taxon>Gobiaria</taxon>
        <taxon>Gobiiformes</taxon>
        <taxon>Gobioidei</taxon>
        <taxon>Gobiidae</taxon>
        <taxon>Oxudercinae</taxon>
        <taxon>Periophthalmus</taxon>
    </lineage>
</organism>
<dbReference type="Proteomes" id="UP000261520">
    <property type="component" value="Unplaced"/>
</dbReference>
<feature type="domain" description="STIL N-terminal" evidence="2">
    <location>
        <begin position="22"/>
        <end position="342"/>
    </location>
</feature>
<dbReference type="InterPro" id="IPR058559">
    <property type="entry name" value="PRM_STIL"/>
</dbReference>
<dbReference type="InterPro" id="IPR026123">
    <property type="entry name" value="STIL"/>
</dbReference>
<dbReference type="Pfam" id="PF25775">
    <property type="entry name" value="CC_STIL"/>
    <property type="match status" value="1"/>
</dbReference>
<dbReference type="InterPro" id="IPR057731">
    <property type="entry name" value="STIL_N"/>
</dbReference>
<evidence type="ECO:0000259" key="2">
    <source>
        <dbReference type="Pfam" id="PF15253"/>
    </source>
</evidence>
<dbReference type="GO" id="GO:0007052">
    <property type="term" value="P:mitotic spindle organization"/>
    <property type="evidence" value="ECO:0007669"/>
    <property type="project" value="TreeGrafter"/>
</dbReference>
<dbReference type="AlphaFoldDB" id="A0A3B4BAK5"/>
<evidence type="ECO:0000313" key="5">
    <source>
        <dbReference type="Proteomes" id="UP000261520"/>
    </source>
</evidence>
<feature type="region of interest" description="Disordered" evidence="1">
    <location>
        <begin position="487"/>
        <end position="547"/>
    </location>
</feature>
<keyword evidence="5" id="KW-1185">Reference proteome</keyword>
<feature type="compositionally biased region" description="Polar residues" evidence="1">
    <location>
        <begin position="487"/>
        <end position="504"/>
    </location>
</feature>
<feature type="region of interest" description="Disordered" evidence="1">
    <location>
        <begin position="409"/>
        <end position="439"/>
    </location>
</feature>
<dbReference type="GO" id="GO:0007224">
    <property type="term" value="P:smoothened signaling pathway"/>
    <property type="evidence" value="ECO:0007669"/>
    <property type="project" value="TreeGrafter"/>
</dbReference>
<feature type="region of interest" description="Disordered" evidence="1">
    <location>
        <begin position="829"/>
        <end position="848"/>
    </location>
</feature>
<evidence type="ECO:0000313" key="4">
    <source>
        <dbReference type="Ensembl" id="ENSPMGP00000025561.1"/>
    </source>
</evidence>
<dbReference type="InterPro" id="IPR057655">
    <property type="entry name" value="STIL_CC"/>
</dbReference>
<feature type="domain" description="STIL coiled coil region" evidence="3">
    <location>
        <begin position="700"/>
        <end position="718"/>
    </location>
</feature>
<dbReference type="PANTHER" id="PTHR15128">
    <property type="entry name" value="TAL1 SCL INTERRUPTING LOCUS"/>
    <property type="match status" value="1"/>
</dbReference>
<dbReference type="Pfam" id="PF15253">
    <property type="entry name" value="STIL_N"/>
    <property type="match status" value="1"/>
</dbReference>
<accession>A0A3B4BAK5</accession>
<dbReference type="GO" id="GO:0031023">
    <property type="term" value="P:microtubule organizing center organization"/>
    <property type="evidence" value="ECO:0007669"/>
    <property type="project" value="TreeGrafter"/>
</dbReference>
<evidence type="ECO:0000256" key="1">
    <source>
        <dbReference type="SAM" id="MobiDB-lite"/>
    </source>
</evidence>
<feature type="compositionally biased region" description="Acidic residues" evidence="1">
    <location>
        <begin position="829"/>
        <end position="841"/>
    </location>
</feature>
<dbReference type="GO" id="GO:0071539">
    <property type="term" value="P:protein localization to centrosome"/>
    <property type="evidence" value="ECO:0007669"/>
    <property type="project" value="TreeGrafter"/>
</dbReference>
<proteinExistence type="predicted"/>
<feature type="region of interest" description="Disordered" evidence="1">
    <location>
        <begin position="366"/>
        <end position="393"/>
    </location>
</feature>
<dbReference type="PANTHER" id="PTHR15128:SF0">
    <property type="entry name" value="SCL-INTERRUPTING LOCUS PROTEIN"/>
    <property type="match status" value="1"/>
</dbReference>
<evidence type="ECO:0000259" key="3">
    <source>
        <dbReference type="Pfam" id="PF25775"/>
    </source>
</evidence>
<name>A0A3B4BAK5_9GOBI</name>
<reference evidence="4" key="1">
    <citation type="submission" date="2025-08" db="UniProtKB">
        <authorList>
            <consortium name="Ensembl"/>
        </authorList>
    </citation>
    <scope>IDENTIFICATION</scope>
</reference>
<protein>
    <recommendedName>
        <fullName evidence="6">STIL centriolar assembly protein</fullName>
    </recommendedName>
</protein>
<feature type="region of interest" description="Disordered" evidence="1">
    <location>
        <begin position="870"/>
        <end position="896"/>
    </location>
</feature>
<dbReference type="STRING" id="409849.ENSPMGP00000025561"/>
<dbReference type="Ensembl" id="ENSPMGT00000027219.1">
    <property type="protein sequence ID" value="ENSPMGP00000025561.1"/>
    <property type="gene ID" value="ENSPMGG00000020568.1"/>
</dbReference>
<sequence>FSFRRVTNSLSTLSFPKSRCALWDGTPTGDKMLLHLSPCVQLTEKALRLAQRHVRHSSRPQLHCFFLGSVCVDLGEEGVTVTLDRFDPGRDQNGIRVPSASLPGDMCASCVFTSDPSALVQSEAELHQAFKALQQSICGRQSLDLSQILRLRLHVVWTQALDSTHFSLTWSCVSPATSVHVEPIRAVHVIPTALLRSLTSPARPAANSRQKGFVTMDQTRKLLLLLESDPKALSLPLVGVWFSGATHVHSPQVWAWILRFLYSAAIQDRVLSESGSFLLLLFASTHRAPQFFQCKVNGPELCYQLLTGNHSTTLYQVMHCTTAPHYTSSKQMEVFRQVHRAFSRSDLIYLIITLVISPAGALSVADQDSGVEDEDLSPRPSPNPHPSVQQVSPSVPELSLLIDGSVSSNHDLELSFPKPQAPPDPPADRKPASPLQLHSTPYSNLQSNCSCCKTDNYQCTTIHATPGPNQKTPQNYQQNTPVIQNIHQTRSRKNSSPSNRHCSPSNQRQSYTNQSTTQQTTNSPTTNPQIGSHPNLTPSQPASSPQQLALLSSNHQTQIPTTNIQPTLQNFSPSPSNRAQNLASQYCSMEKTENAVQNPLKTPQPQPSPITPILNNSGNSDLLSQQQNEFQFQLSQSTNLHLEQLSQQNVATVPSFTNRIPSVMAPFCGHGQVVFTPPPPPPAACVNACCQQKVALSSEEAYQLLLQQDRQLRLLQQQFCFVYNLKMSYVLTPLSSCSTLACINPAAVVSRLSAPNPSLSLLLQPSSSSDLSLEANAIALRYLSDQQLTRLSAPKFAPHLSSSTDITILSPNNMSLATRKYMKRYGLIEEESEEEETEEKEQEAKGRPFCEALLPQSQIIRELKPKMQLLTGKRQNGCEEDKENATRKSAESQGSLGNILDLSRLRQLPKLF</sequence>
<feature type="region of interest" description="Disordered" evidence="1">
    <location>
        <begin position="593"/>
        <end position="621"/>
    </location>
</feature>